<gene>
    <name evidence="8" type="primary">RdRp</name>
</gene>
<sequence>MDSTNDIEHDTYREDVRYERSRMGYRAKAKTLVTNGKEYRLRQSAWRMLSKQGTRDLLLQGRKCADELGTGDGHIYSQVSQEMATMLREIGYAGGRADVPITVYRPQERSAARVDTKAVLEAVLDYVQRADSQKVELDVAAMSEHELCSQISYLRPNTVVGLGMTWAPTRTEGHWMEDALINACTEAFKEAENVVSDDLVQANLIVEALLTKMIRSNIVFDADHGRDARRVEPHERSSGLDLTAAAKLCQGNTDVQELFRFCEQIYYDAFDEWLAGSKTARGRALRQANPTLVDRSVSDTSCNDWLLARMEDVWFDWNVTGWISAAMIAIYINSDPTTRFLSKREQRLVAKSFYKGSTWRKLVDISATMDATPDRESGEVTAAALRMVRLRAPLNAITALCDDLEYAYRSGTALEDHERALLAAKFGKVAAAELYYEAPAELKSSTDSIKQPPYVRIIEEDGEFTYQECALADANAVLLGWEHTGDKPASKTTAVLTGEEYAVFSFSDQSLRASYIRYDTCENKLHNVVAAHAGGSLYRENSFGCSAPIVEFLDQFGQQYDALMTPTERVSLLMALSTPTITQQHHQHLSLTNVLNSIGAWDCVLDHVLAWPDINYTMFTTVALALSGLPAQARYLMNTWRGWSCESAQAYHKAAKNFSTACKSLDNKVTLLGEPLDLAVFFEWETVLNRGFGKMSWSDEIRDRRDLTQNVDLGVPEAEQHIRDIMLEIKSKMKKRGGKLLLNRTWEQFYSARSRETPAGSASSLDPYILECKQKVKDATKADITKTQVLSFMADGYTIDQLLSKKPQVLATVSIKYEWGKMRALFAAVVEHYLLAAFAFTGVEDFMPNDCPVGKGADASAVCSKVMAMAKSSVYVCVDAANFNILHTFALMSAVIRIYGEVFHDWLSPEQQETVKWLMEAELDQRVVLNKSQLDAELYEEGMRDGWITQHGDKLIVQVLGGLFSGHRLTMFINTVLNRVYYRVAAARAHTEPDALHSGDDVFACYQSIGEALRVKAGFKSFGYTLQLTKCFLLGVAEFLRISHKNNNTSQYYARSCATSVHGRIETGEANDMQALATANITRACEAMLRYGERRVFMQVVAMQNAGVCARWSVPTYVYAAYIITPTLLGGMRCGHSEESLLSNFAIERIANVNSPAVAFFQQTPGVKQAARDIVQALGLTEHYNRAGRAIAAGIATRSVLSAFSMSLRWMGDQVHVAMKRWAGKYAHIRQSRDYILSKSVGLFNLLWEEGHFGEQFDRVTQVHSSWLGKILEVALMPAQVIKNGLADTLMDKVGMLSEVRRIQAGMREW</sequence>
<proteinExistence type="predicted"/>
<dbReference type="Pfam" id="PF02123">
    <property type="entry name" value="RdRP_4"/>
    <property type="match status" value="1"/>
</dbReference>
<dbReference type="EC" id="2.7.7.48" evidence="1 7"/>
<dbReference type="EMBL" id="AB771723">
    <property type="protein sequence ID" value="BAX04559.1"/>
    <property type="molecule type" value="Genomic_RNA"/>
</dbReference>
<dbReference type="SUPFAM" id="SSF56672">
    <property type="entry name" value="DNA/RNA polymerases"/>
    <property type="match status" value="1"/>
</dbReference>
<evidence type="ECO:0000256" key="7">
    <source>
        <dbReference type="RuleBase" id="RU364050"/>
    </source>
</evidence>
<protein>
    <recommendedName>
        <fullName evidence="1 7">RNA-directed RNA polymerase</fullName>
        <ecNumber evidence="1 7">2.7.7.48</ecNumber>
    </recommendedName>
</protein>
<dbReference type="InterPro" id="IPR001795">
    <property type="entry name" value="RNA-dir_pol_luteovirus"/>
</dbReference>
<evidence type="ECO:0000256" key="4">
    <source>
        <dbReference type="ARBA" id="ARBA00022695"/>
    </source>
</evidence>
<evidence type="ECO:0000256" key="5">
    <source>
        <dbReference type="ARBA" id="ARBA00022741"/>
    </source>
</evidence>
<dbReference type="InterPro" id="IPR043502">
    <property type="entry name" value="DNA/RNA_pol_sf"/>
</dbReference>
<dbReference type="GO" id="GO:0003968">
    <property type="term" value="F:RNA-directed RNA polymerase activity"/>
    <property type="evidence" value="ECO:0007669"/>
    <property type="project" value="UniProtKB-KW"/>
</dbReference>
<evidence type="ECO:0000256" key="6">
    <source>
        <dbReference type="ARBA" id="ARBA00048744"/>
    </source>
</evidence>
<keyword evidence="4 7" id="KW-0548">Nucleotidyltransferase</keyword>
<dbReference type="GO" id="GO:0003723">
    <property type="term" value="F:RNA binding"/>
    <property type="evidence" value="ECO:0007669"/>
    <property type="project" value="InterPro"/>
</dbReference>
<organismHost>
    <name type="scientific">Rosellinia necatrix</name>
    <name type="common">White root-rot fungus</name>
    <dbReference type="NCBI Taxonomy" id="77044"/>
</organismHost>
<comment type="catalytic activity">
    <reaction evidence="6 7">
        <text>RNA(n) + a ribonucleoside 5'-triphosphate = RNA(n+1) + diphosphate</text>
        <dbReference type="Rhea" id="RHEA:21248"/>
        <dbReference type="Rhea" id="RHEA-COMP:14527"/>
        <dbReference type="Rhea" id="RHEA-COMP:17342"/>
        <dbReference type="ChEBI" id="CHEBI:33019"/>
        <dbReference type="ChEBI" id="CHEBI:61557"/>
        <dbReference type="ChEBI" id="CHEBI:140395"/>
        <dbReference type="EC" id="2.7.7.48"/>
    </reaction>
</comment>
<evidence type="ECO:0000256" key="1">
    <source>
        <dbReference type="ARBA" id="ARBA00012494"/>
    </source>
</evidence>
<dbReference type="GO" id="GO:0006351">
    <property type="term" value="P:DNA-templated transcription"/>
    <property type="evidence" value="ECO:0007669"/>
    <property type="project" value="InterPro"/>
</dbReference>
<keyword evidence="2 7" id="KW-0696">RNA-directed RNA polymerase</keyword>
<dbReference type="GO" id="GO:0000166">
    <property type="term" value="F:nucleotide binding"/>
    <property type="evidence" value="ECO:0007669"/>
    <property type="project" value="UniProtKB-KW"/>
</dbReference>
<name>A0A1V1FPY7_RNQV1</name>
<reference evidence="8 9" key="1">
    <citation type="submission" date="2012-12" db="EMBL/GenBank/DDBJ databases">
        <title>Quadriviridae: a new family of quadripartite dsRNA viruses infecting filamentous fungi.</title>
        <authorList>
            <person name="Chiba S."/>
            <person name="Lin Y.H."/>
            <person name="Sasaki A."/>
            <person name="Suzuki N."/>
        </authorList>
    </citation>
    <scope>NUCLEOTIDE SEQUENCE [LARGE SCALE GENOMIC DNA]</scope>
    <source>
        <strain evidence="8 9">W726</strain>
    </source>
</reference>
<keyword evidence="7" id="KW-0693">Viral RNA replication</keyword>
<organism evidence="8 9">
    <name type="scientific">Rosellinia necatrix quadrivirus 1</name>
    <name type="common">RnQV1</name>
    <dbReference type="NCBI Taxonomy" id="1000373"/>
    <lineage>
        <taxon>Viruses</taxon>
        <taxon>Riboviria</taxon>
        <taxon>Orthornavirae</taxon>
        <taxon>Duplornaviricota</taxon>
        <taxon>Chrymotiviricetes</taxon>
        <taxon>Ghabrivirales</taxon>
        <taxon>Alphatotivirineae</taxon>
        <taxon>Quadriviridae</taxon>
        <taxon>Quadrivirus</taxon>
        <taxon>Quadrivirus ichi</taxon>
    </lineage>
</organism>
<accession>A0A1V1FPY7</accession>
<dbReference type="Proteomes" id="UP000275845">
    <property type="component" value="Segment"/>
</dbReference>
<evidence type="ECO:0000313" key="9">
    <source>
        <dbReference type="Proteomes" id="UP000275845"/>
    </source>
</evidence>
<evidence type="ECO:0000256" key="2">
    <source>
        <dbReference type="ARBA" id="ARBA00022484"/>
    </source>
</evidence>
<keyword evidence="3 7" id="KW-0808">Transferase</keyword>
<evidence type="ECO:0000313" key="8">
    <source>
        <dbReference type="EMBL" id="BAX04559.1"/>
    </source>
</evidence>
<keyword evidence="5 7" id="KW-0547">Nucleotide-binding</keyword>
<evidence type="ECO:0000256" key="3">
    <source>
        <dbReference type="ARBA" id="ARBA00022679"/>
    </source>
</evidence>